<organism evidence="1 2">
    <name type="scientific">Levilactobacillus spicheri DSM 15429</name>
    <dbReference type="NCBI Taxonomy" id="1423805"/>
    <lineage>
        <taxon>Bacteria</taxon>
        <taxon>Bacillati</taxon>
        <taxon>Bacillota</taxon>
        <taxon>Bacilli</taxon>
        <taxon>Lactobacillales</taxon>
        <taxon>Lactobacillaceae</taxon>
        <taxon>Levilactobacillus</taxon>
    </lineage>
</organism>
<protein>
    <submittedName>
        <fullName evidence="1">Uncharacterized protein</fullName>
    </submittedName>
</protein>
<dbReference type="PATRIC" id="fig|1423805.4.peg.2163"/>
<proteinExistence type="predicted"/>
<accession>A0A0R1QZG4</accession>
<dbReference type="EMBL" id="AZFC01000002">
    <property type="protein sequence ID" value="KRL50445.1"/>
    <property type="molecule type" value="Genomic_DNA"/>
</dbReference>
<reference evidence="1 2" key="1">
    <citation type="journal article" date="2015" name="Genome Announc.">
        <title>Expanding the biotechnology potential of lactobacilli through comparative genomics of 213 strains and associated genera.</title>
        <authorList>
            <person name="Sun Z."/>
            <person name="Harris H.M."/>
            <person name="McCann A."/>
            <person name="Guo C."/>
            <person name="Argimon S."/>
            <person name="Zhang W."/>
            <person name="Yang X."/>
            <person name="Jeffery I.B."/>
            <person name="Cooney J.C."/>
            <person name="Kagawa T.F."/>
            <person name="Liu W."/>
            <person name="Song Y."/>
            <person name="Salvetti E."/>
            <person name="Wrobel A."/>
            <person name="Rasinkangas P."/>
            <person name="Parkhill J."/>
            <person name="Rea M.C."/>
            <person name="O'Sullivan O."/>
            <person name="Ritari J."/>
            <person name="Douillard F.P."/>
            <person name="Paul Ross R."/>
            <person name="Yang R."/>
            <person name="Briner A.E."/>
            <person name="Felis G.E."/>
            <person name="de Vos W.M."/>
            <person name="Barrangou R."/>
            <person name="Klaenhammer T.R."/>
            <person name="Caufield P.W."/>
            <person name="Cui Y."/>
            <person name="Zhang H."/>
            <person name="O'Toole P.W."/>
        </authorList>
    </citation>
    <scope>NUCLEOTIDE SEQUENCE [LARGE SCALE GENOMIC DNA]</scope>
    <source>
        <strain evidence="1 2">DSM 15429</strain>
    </source>
</reference>
<evidence type="ECO:0000313" key="2">
    <source>
        <dbReference type="Proteomes" id="UP000051835"/>
    </source>
</evidence>
<comment type="caution">
    <text evidence="1">The sequence shown here is derived from an EMBL/GenBank/DDBJ whole genome shotgun (WGS) entry which is preliminary data.</text>
</comment>
<sequence length="167" mass="18967">MIKDEELLSVDRKYLNHRGRKAAGLAKITKDYADSMNRVPATDEGAVTLLDGTIDALTRLKDVLSEEVQENDSRSATQNMSFEDAITSVLLHGKKIRRRDWFDKLLFRNPGDFVDGAYNHPAAMAMKINFQQDLAEPMIQDAASLLSKDDRNAHDWETVDCKLPWEE</sequence>
<dbReference type="RefSeq" id="WP_056962958.1">
    <property type="nucleotide sequence ID" value="NZ_AZFC01000002.1"/>
</dbReference>
<gene>
    <name evidence="1" type="ORF">FD37_GL002111</name>
</gene>
<dbReference type="Proteomes" id="UP000051835">
    <property type="component" value="Unassembled WGS sequence"/>
</dbReference>
<evidence type="ECO:0000313" key="1">
    <source>
        <dbReference type="EMBL" id="KRL50445.1"/>
    </source>
</evidence>
<dbReference type="AlphaFoldDB" id="A0A0R1QZG4"/>
<name>A0A0R1QZG4_9LACO</name>